<sequence length="139" mass="16613">MPNPLTSPYVSQLRHNESFHDSLVSNFPDLYFDWKITCTFYCAIHLLKALGEHNHVNLGENHKEIFNNIRPDNPSRLLPIKKRAFEYYSILFDYSRVARYNGFLDPAVFEQLRKSDYQHCRHLYDYLRKYIAIERGVII</sequence>
<evidence type="ECO:0008006" key="3">
    <source>
        <dbReference type="Google" id="ProtNLM"/>
    </source>
</evidence>
<dbReference type="Proteomes" id="UP000005438">
    <property type="component" value="Chromosome"/>
</dbReference>
<proteinExistence type="predicted"/>
<organism evidence="1 2">
    <name type="scientific">Niastella koreensis (strain DSM 17620 / KACC 11465 / NBRC 106392 / GR20-10)</name>
    <dbReference type="NCBI Taxonomy" id="700598"/>
    <lineage>
        <taxon>Bacteria</taxon>
        <taxon>Pseudomonadati</taxon>
        <taxon>Bacteroidota</taxon>
        <taxon>Chitinophagia</taxon>
        <taxon>Chitinophagales</taxon>
        <taxon>Chitinophagaceae</taxon>
        <taxon>Niastella</taxon>
    </lineage>
</organism>
<dbReference type="EMBL" id="CP003178">
    <property type="protein sequence ID" value="AEW02214.1"/>
    <property type="molecule type" value="Genomic_DNA"/>
</dbReference>
<accession>G8TRR7</accession>
<dbReference type="OrthoDB" id="795751at2"/>
<dbReference type="HOGENOM" id="CLU_1882702_0_0_10"/>
<name>G8TRR7_NIAKG</name>
<dbReference type="AlphaFoldDB" id="G8TRR7"/>
<evidence type="ECO:0000313" key="1">
    <source>
        <dbReference type="EMBL" id="AEW02214.1"/>
    </source>
</evidence>
<protein>
    <recommendedName>
        <fullName evidence="3">HEPN domain-containing protein</fullName>
    </recommendedName>
</protein>
<dbReference type="RefSeq" id="WP_014222124.1">
    <property type="nucleotide sequence ID" value="NC_016609.1"/>
</dbReference>
<evidence type="ECO:0000313" key="2">
    <source>
        <dbReference type="Proteomes" id="UP000005438"/>
    </source>
</evidence>
<reference evidence="1 2" key="1">
    <citation type="submission" date="2011-12" db="EMBL/GenBank/DDBJ databases">
        <title>The complete genome of Niastella koreensis GR20-10.</title>
        <authorList>
            <consortium name="US DOE Joint Genome Institute (JGI-PGF)"/>
            <person name="Lucas S."/>
            <person name="Han J."/>
            <person name="Lapidus A."/>
            <person name="Bruce D."/>
            <person name="Goodwin L."/>
            <person name="Pitluck S."/>
            <person name="Peters L."/>
            <person name="Kyrpides N."/>
            <person name="Mavromatis K."/>
            <person name="Ivanova N."/>
            <person name="Mikhailova N."/>
            <person name="Davenport K."/>
            <person name="Saunders E."/>
            <person name="Detter J.C."/>
            <person name="Tapia R."/>
            <person name="Han C."/>
            <person name="Land M."/>
            <person name="Hauser L."/>
            <person name="Markowitz V."/>
            <person name="Cheng J.-F."/>
            <person name="Hugenholtz P."/>
            <person name="Woyke T."/>
            <person name="Wu D."/>
            <person name="Tindall B."/>
            <person name="Pomrenke H."/>
            <person name="Brambilla E."/>
            <person name="Klenk H.-P."/>
            <person name="Eisen J.A."/>
        </authorList>
    </citation>
    <scope>NUCLEOTIDE SEQUENCE [LARGE SCALE GENOMIC DNA]</scope>
    <source>
        <strain evidence="2">DSM 17620 / KACC 11465 / NBRC 106392 / GR20-10</strain>
    </source>
</reference>
<dbReference type="KEGG" id="nko:Niako_5985"/>
<gene>
    <name evidence="1" type="ordered locus">Niako_5985</name>
</gene>